<name>A0A840V8X9_9BACT</name>
<accession>A0A840V8X9</accession>
<dbReference type="AlphaFoldDB" id="A0A840V8X9"/>
<evidence type="ECO:0000256" key="1">
    <source>
        <dbReference type="SAM" id="SignalP"/>
    </source>
</evidence>
<dbReference type="Proteomes" id="UP000557717">
    <property type="component" value="Unassembled WGS sequence"/>
</dbReference>
<proteinExistence type="predicted"/>
<protein>
    <submittedName>
        <fullName evidence="2">Uncharacterized protein</fullName>
    </submittedName>
</protein>
<evidence type="ECO:0000313" key="3">
    <source>
        <dbReference type="Proteomes" id="UP000557717"/>
    </source>
</evidence>
<comment type="caution">
    <text evidence="2">The sequence shown here is derived from an EMBL/GenBank/DDBJ whole genome shotgun (WGS) entry which is preliminary data.</text>
</comment>
<dbReference type="RefSeq" id="WP_184015396.1">
    <property type="nucleotide sequence ID" value="NZ_JACHFD010000002.1"/>
</dbReference>
<keyword evidence="1" id="KW-0732">Signal</keyword>
<reference evidence="2 3" key="1">
    <citation type="submission" date="2020-08" db="EMBL/GenBank/DDBJ databases">
        <title>Genomic Encyclopedia of Type Strains, Phase IV (KMG-IV): sequencing the most valuable type-strain genomes for metagenomic binning, comparative biology and taxonomic classification.</title>
        <authorList>
            <person name="Goeker M."/>
        </authorList>
    </citation>
    <scope>NUCLEOTIDE SEQUENCE [LARGE SCALE GENOMIC DNA]</scope>
    <source>
        <strain evidence="2 3">YC6886</strain>
    </source>
</reference>
<gene>
    <name evidence="2" type="ORF">HNR46_000463</name>
</gene>
<feature type="signal peptide" evidence="1">
    <location>
        <begin position="1"/>
        <end position="17"/>
    </location>
</feature>
<keyword evidence="3" id="KW-1185">Reference proteome</keyword>
<dbReference type="EMBL" id="JACHFD010000002">
    <property type="protein sequence ID" value="MBB5350239.1"/>
    <property type="molecule type" value="Genomic_DNA"/>
</dbReference>
<feature type="chain" id="PRO_5032277517" evidence="1">
    <location>
        <begin position="18"/>
        <end position="217"/>
    </location>
</feature>
<sequence>MTLSLPLLGLLAGLSLAADTVSINFVGTAGDRGTLAPAESAGIIPATHWNNVTASGTALIDNLGNTSAITVTYATGSWLNELNPGTTPDEKMMRGYLDIGGTAVTSILLDHLDPQATYQLYLYSDGENTAVGEPVSRTGAFEVAGTSTGITDTAGEQFEGNFITVYPGTTGEGNATCVEIHGAARYTLSIRGFAADGIDQVYRAPLNGLQIVRIGDG</sequence>
<organism evidence="2 3">
    <name type="scientific">Haloferula luteola</name>
    <dbReference type="NCBI Taxonomy" id="595692"/>
    <lineage>
        <taxon>Bacteria</taxon>
        <taxon>Pseudomonadati</taxon>
        <taxon>Verrucomicrobiota</taxon>
        <taxon>Verrucomicrobiia</taxon>
        <taxon>Verrucomicrobiales</taxon>
        <taxon>Verrucomicrobiaceae</taxon>
        <taxon>Haloferula</taxon>
    </lineage>
</organism>
<evidence type="ECO:0000313" key="2">
    <source>
        <dbReference type="EMBL" id="MBB5350239.1"/>
    </source>
</evidence>